<evidence type="ECO:0000256" key="6">
    <source>
        <dbReference type="ARBA" id="ARBA00023180"/>
    </source>
</evidence>
<protein>
    <submittedName>
        <fullName evidence="11">Uncharacterized protein LOC116302904</fullName>
    </submittedName>
</protein>
<dbReference type="InParanoid" id="A0A6P8IP74"/>
<keyword evidence="4" id="KW-1133">Transmembrane helix</keyword>
<feature type="compositionally biased region" description="Polar residues" evidence="7">
    <location>
        <begin position="1575"/>
        <end position="1586"/>
    </location>
</feature>
<feature type="domain" description="WSC" evidence="9">
    <location>
        <begin position="472"/>
        <end position="564"/>
    </location>
</feature>
<feature type="compositionally biased region" description="Polar residues" evidence="7">
    <location>
        <begin position="1402"/>
        <end position="1458"/>
    </location>
</feature>
<evidence type="ECO:0000313" key="11">
    <source>
        <dbReference type="RefSeq" id="XP_031568173.1"/>
    </source>
</evidence>
<keyword evidence="6" id="KW-0325">Glycoprotein</keyword>
<comment type="subcellular location">
    <subcellularLocation>
        <location evidence="1">Membrane</location>
        <topology evidence="1">Single-pass membrane protein</topology>
    </subcellularLocation>
</comment>
<evidence type="ECO:0000256" key="5">
    <source>
        <dbReference type="ARBA" id="ARBA00023136"/>
    </source>
</evidence>
<sequence>MMDRSVGMFLLAVFAIKTAFATPDCLEPDTRVVGRWKNGNYYKGVVESLTNSLNVLFDNGNRLSYNLHSKYDVIEDRIPELHEIKWGDAVVVNRPHSFAFQPAHIREIVGGRYMVWYKDGSYIYQTKNDIRVFNKSAVCNEPAYLGCYRDQVPRYLTAFIPTRPATIASCVDMCNAQGYSIAALRNSDLCFCGNAYNKGYQTSDRRCDMPCYDNPYEKCGGVDVFSQYWTGIVGDKPVYRPSGLEAYTKFHLDPYGFQKTYQSVITKQSIPRFGMLPWRNILQARKAVNKPSSLAHSSPWRWNVLRSSWVRADGKQYRWTHHPALASKNAYRTWSSSQIPLTRNGWTWNGRAWVSGAKASTGLGLQQSPYHYLTRTNPFSRSTYSKPKSKPTYNKGYLHKTVKPKLTELRSYNTWRPQSVNILKSYSNVDISKDFTPNLVLQKLADRMRTVKWSQLSNFGQAFKPSSSIPLPFRYLGCFADDYQRDLPFQYSMPASSLSVRSCVLKCREHSFSVAGIQGSTQCFCGNTYSKYGRVREEECMMKCGSSRTDNCGGILRNSVYFTGIGSAWPHRKGIAANQSKKKTSNASSTHAQYKANDKSARKVTSALHAKFGKTTISSKTKVTKTVQQDSKLQPKKKERGKTQRNKNKARNKLNVIPEQLSEKFNSKIDDFQVESIKVKVNFSELKKALQTLSPEIVRRVQKDLSRMHKKEHKNHTREKVNVELEETQQSNNEEYDENDVERIRNEIHNKALNRLTNQNIKEILRILKIPKAELKDEDSGKNFEDAIKSIHAARKKGMARNGIKAVNGKDFAHEEIESYSRIFFDFPLKPTKEVSKPSTRKKAGIDMKKQKDHLNKKMKIKAQKKNTKDKSTTSIKVKPLRKVYSKEKHPTKMNANEKKINKDANQVTNTKPRKGGHLKENTSAKSTGSKEAQRLEVQSHKPSLKAKFSKLKTVAKTSDGSTERNKGKKTLSRTTKTGLPEKTVKESKMSSNDKPAIGGGNKKVKANNGVQNVVEVGTQPGVAAMKNAHSGDGDLKALLKMPPERKQISKGGDVKNAEGVKSVETGSTNRISRITKSSSKANSAAFPQLNQNKVKITHILPEQVGKDKGEKGQSSAKGSKESHEDKQNTANKLPENNDEKVKKSLSQSQANYNGVIELDGRAKQNDDEKSQNKTSEQKDNLKVNVENEGDENGVIFLGAAANQLQKSKKNDETTKDEQNIPDSKKVKKLKLVKETETENMSPGVSAAQKKEKKMKDDKNKTSMTKTSSDSGNDKKEQKEANTTTKQKAKNNLKKETKIKKKHKQDDSKKEQHKTKVLNDKNDKMSSKESEQKLTTGKKLKILNLNGVADLDPGKKDVGQSDKVLVAPNSVQMKKQRKLEASDSHPAEKQNDAALWDGGSGADTSGSNSDAPQTSFEQENKLLSFQKQNTIYGKSSNSALQKGSMSRGNSLEKVSSTKGKNEDGSQPDYSGMTEAEKTTESKIITKLNNLLNSGSGDDNFENVVNELEKNKIDGISGNGVTIMMGQGSGTNSSQENDEPGPQYSGRSSSMDGKTVQSGEEMMNRKMGRNPIGEDQNGNVGQATLDSNNKETRNLPTKAVGLNNEVDSGSGLENMNNSGELNSKYAYFGSGANKEELPLIRADDLKRLTQEQRRHSFENSGENPQPKKDLQGEPNGKEEKAKLHPNWTKQRLFVKSSIPKPPIYKMILIPRQSMSTNKKNGSKKVDGKLRNSNVILKKKASSKIKSRHGMFNSAKMVGQEKKKQLDQRKLVEGESRYQRGKKRSSISNKVKKTTRKGKYYSDVKGVRVVKNGVSFTVSKSPESPSQSSRLEKGKSNLTNGSSRNLGAPTNNSYLKNNKLKLHHISERRKKFPKKTAKISKTQSNKMAAGENEVSDDSQPNLKDNGSRNQLIWRGSRLNELNRKLEN</sequence>
<dbReference type="Pfam" id="PF01822">
    <property type="entry name" value="WSC"/>
    <property type="match status" value="2"/>
</dbReference>
<dbReference type="Proteomes" id="UP000515163">
    <property type="component" value="Unplaced"/>
</dbReference>
<organism evidence="10 11">
    <name type="scientific">Actinia tenebrosa</name>
    <name type="common">Australian red waratah sea anemone</name>
    <dbReference type="NCBI Taxonomy" id="6105"/>
    <lineage>
        <taxon>Eukaryota</taxon>
        <taxon>Metazoa</taxon>
        <taxon>Cnidaria</taxon>
        <taxon>Anthozoa</taxon>
        <taxon>Hexacorallia</taxon>
        <taxon>Actiniaria</taxon>
        <taxon>Actiniidae</taxon>
        <taxon>Actinia</taxon>
    </lineage>
</organism>
<feature type="compositionally biased region" description="Basic and acidic residues" evidence="7">
    <location>
        <begin position="1119"/>
        <end position="1128"/>
    </location>
</feature>
<feature type="compositionally biased region" description="Basic and acidic residues" evidence="7">
    <location>
        <begin position="1642"/>
        <end position="1656"/>
    </location>
</feature>
<feature type="compositionally biased region" description="Basic and acidic residues" evidence="7">
    <location>
        <begin position="1378"/>
        <end position="1391"/>
    </location>
</feature>
<feature type="compositionally biased region" description="Basic residues" evidence="7">
    <location>
        <begin position="1287"/>
        <end position="1303"/>
    </location>
</feature>
<dbReference type="InterPro" id="IPR002889">
    <property type="entry name" value="WSC_carb-bd"/>
</dbReference>
<dbReference type="PROSITE" id="PS51212">
    <property type="entry name" value="WSC"/>
    <property type="match status" value="2"/>
</dbReference>
<dbReference type="GO" id="GO:0005886">
    <property type="term" value="C:plasma membrane"/>
    <property type="evidence" value="ECO:0007669"/>
    <property type="project" value="TreeGrafter"/>
</dbReference>
<dbReference type="KEGG" id="aten:116302904"/>
<feature type="compositionally biased region" description="Polar residues" evidence="7">
    <location>
        <begin position="1895"/>
        <end position="1908"/>
    </location>
</feature>
<feature type="signal peptide" evidence="8">
    <location>
        <begin position="1"/>
        <end position="21"/>
    </location>
</feature>
<feature type="region of interest" description="Disordered" evidence="7">
    <location>
        <begin position="1708"/>
        <end position="1797"/>
    </location>
</feature>
<keyword evidence="5" id="KW-0472">Membrane</keyword>
<evidence type="ECO:0000256" key="2">
    <source>
        <dbReference type="ARBA" id="ARBA00022692"/>
    </source>
</evidence>
<keyword evidence="3 8" id="KW-0732">Signal</keyword>
<feature type="compositionally biased region" description="Basic residues" evidence="7">
    <location>
        <begin position="1856"/>
        <end position="1876"/>
    </location>
</feature>
<feature type="compositionally biased region" description="Polar residues" evidence="7">
    <location>
        <begin position="1065"/>
        <end position="1083"/>
    </location>
</feature>
<name>A0A6P8IP74_ACTTE</name>
<evidence type="ECO:0000256" key="1">
    <source>
        <dbReference type="ARBA" id="ARBA00004167"/>
    </source>
</evidence>
<evidence type="ECO:0000256" key="4">
    <source>
        <dbReference type="ARBA" id="ARBA00022989"/>
    </source>
</evidence>
<reference evidence="11" key="1">
    <citation type="submission" date="2025-08" db="UniProtKB">
        <authorList>
            <consortium name="RefSeq"/>
        </authorList>
    </citation>
    <scope>IDENTIFICATION</scope>
    <source>
        <tissue evidence="11">Tentacle</tissue>
    </source>
</reference>
<accession>A0A6P8IP74</accession>
<feature type="compositionally biased region" description="Polar residues" evidence="7">
    <location>
        <begin position="1604"/>
        <end position="1619"/>
    </location>
</feature>
<dbReference type="InterPro" id="IPR051836">
    <property type="entry name" value="Kremen_rcpt"/>
</dbReference>
<feature type="region of interest" description="Disordered" evidence="7">
    <location>
        <begin position="1045"/>
        <end position="1480"/>
    </location>
</feature>
<feature type="compositionally biased region" description="Basic residues" evidence="7">
    <location>
        <begin position="1735"/>
        <end position="1747"/>
    </location>
</feature>
<evidence type="ECO:0000256" key="3">
    <source>
        <dbReference type="ARBA" id="ARBA00022729"/>
    </source>
</evidence>
<feature type="region of interest" description="Disordered" evidence="7">
    <location>
        <begin position="1815"/>
        <end position="1909"/>
    </location>
</feature>
<proteinExistence type="predicted"/>
<dbReference type="GeneID" id="116302904"/>
<dbReference type="RefSeq" id="XP_031568173.1">
    <property type="nucleotide sequence ID" value="XM_031712313.1"/>
</dbReference>
<gene>
    <name evidence="11" type="primary">LOC116302904</name>
</gene>
<feature type="compositionally biased region" description="Polar residues" evidence="7">
    <location>
        <begin position="1544"/>
        <end position="1557"/>
    </location>
</feature>
<evidence type="ECO:0000256" key="7">
    <source>
        <dbReference type="SAM" id="MobiDB-lite"/>
    </source>
</evidence>
<feature type="compositionally biased region" description="Low complexity" evidence="7">
    <location>
        <begin position="1817"/>
        <end position="1827"/>
    </location>
</feature>
<feature type="domain" description="WSC" evidence="9">
    <location>
        <begin position="141"/>
        <end position="231"/>
    </location>
</feature>
<dbReference type="OrthoDB" id="5985073at2759"/>
<feature type="region of interest" description="Disordered" evidence="7">
    <location>
        <begin position="1642"/>
        <end position="1693"/>
    </location>
</feature>
<feature type="region of interest" description="Disordered" evidence="7">
    <location>
        <begin position="622"/>
        <end position="652"/>
    </location>
</feature>
<dbReference type="PANTHER" id="PTHR24269:SF16">
    <property type="entry name" value="PROTEIN SLG1"/>
    <property type="match status" value="1"/>
</dbReference>
<dbReference type="PANTHER" id="PTHR24269">
    <property type="entry name" value="KREMEN PROTEIN"/>
    <property type="match status" value="1"/>
</dbReference>
<feature type="compositionally biased region" description="Basic and acidic residues" evidence="7">
    <location>
        <begin position="1664"/>
        <end position="1681"/>
    </location>
</feature>
<feature type="region of interest" description="Disordered" evidence="7">
    <location>
        <begin position="885"/>
        <end position="1009"/>
    </location>
</feature>
<feature type="compositionally biased region" description="Basic and acidic residues" evidence="7">
    <location>
        <begin position="885"/>
        <end position="903"/>
    </location>
</feature>
<feature type="compositionally biased region" description="Basic residues" evidence="7">
    <location>
        <begin position="1777"/>
        <end position="1797"/>
    </location>
</feature>
<feature type="chain" id="PRO_5028358762" evidence="8">
    <location>
        <begin position="22"/>
        <end position="1925"/>
    </location>
</feature>
<feature type="region of interest" description="Disordered" evidence="7">
    <location>
        <begin position="576"/>
        <end position="600"/>
    </location>
</feature>
<keyword evidence="2" id="KW-0812">Transmembrane</keyword>
<evidence type="ECO:0000256" key="8">
    <source>
        <dbReference type="SAM" id="SignalP"/>
    </source>
</evidence>
<feature type="region of interest" description="Disordered" evidence="7">
    <location>
        <begin position="1523"/>
        <end position="1619"/>
    </location>
</feature>
<feature type="compositionally biased region" description="Basic and acidic residues" evidence="7">
    <location>
        <begin position="1159"/>
        <end position="1182"/>
    </location>
</feature>
<evidence type="ECO:0000259" key="9">
    <source>
        <dbReference type="PROSITE" id="PS51212"/>
    </source>
</evidence>
<feature type="compositionally biased region" description="Low complexity" evidence="7">
    <location>
        <begin position="1262"/>
        <end position="1271"/>
    </location>
</feature>
<feature type="compositionally biased region" description="Polar residues" evidence="7">
    <location>
        <begin position="1834"/>
        <end position="1848"/>
    </location>
</feature>
<evidence type="ECO:0000313" key="10">
    <source>
        <dbReference type="Proteomes" id="UP000515163"/>
    </source>
</evidence>
<keyword evidence="10" id="KW-1185">Reference proteome</keyword>
<feature type="compositionally biased region" description="Basic and acidic residues" evidence="7">
    <location>
        <begin position="1757"/>
        <end position="1776"/>
    </location>
</feature>
<dbReference type="SMART" id="SM00321">
    <property type="entry name" value="WSC"/>
    <property type="match status" value="2"/>
</dbReference>
<feature type="compositionally biased region" description="Low complexity" evidence="7">
    <location>
        <begin position="622"/>
        <end position="632"/>
    </location>
</feature>
<feature type="compositionally biased region" description="Basic and acidic residues" evidence="7">
    <location>
        <begin position="1209"/>
        <end position="1225"/>
    </location>
</feature>
<feature type="compositionally biased region" description="Basic and acidic residues" evidence="7">
    <location>
        <begin position="1317"/>
        <end position="1332"/>
    </location>
</feature>
<feature type="compositionally biased region" description="Basic residues" evidence="7">
    <location>
        <begin position="634"/>
        <end position="652"/>
    </location>
</feature>
<feature type="compositionally biased region" description="Basic and acidic residues" evidence="7">
    <location>
        <begin position="1045"/>
        <end position="1059"/>
    </location>
</feature>